<organism evidence="1">
    <name type="scientific">Rhizophagus irregularis (strain DAOM 181602 / DAOM 197198 / MUCL 43194)</name>
    <name type="common">Arbuscular mycorrhizal fungus</name>
    <name type="synonym">Glomus intraradices</name>
    <dbReference type="NCBI Taxonomy" id="747089"/>
    <lineage>
        <taxon>Eukaryota</taxon>
        <taxon>Fungi</taxon>
        <taxon>Fungi incertae sedis</taxon>
        <taxon>Mucoromycota</taxon>
        <taxon>Glomeromycotina</taxon>
        <taxon>Glomeromycetes</taxon>
        <taxon>Glomerales</taxon>
        <taxon>Glomeraceae</taxon>
        <taxon>Rhizophagus</taxon>
    </lineage>
</organism>
<protein>
    <submittedName>
        <fullName evidence="1">Uncharacterized protein</fullName>
    </submittedName>
</protein>
<reference evidence="1" key="1">
    <citation type="submission" date="2013-07" db="EMBL/GenBank/DDBJ databases">
        <title>The genome of an arbuscular mycorrhizal fungus provides insights into the evolution of the oldest plant symbiosis.</title>
        <authorList>
            <consortium name="DOE Joint Genome Institute"/>
            <person name="Tisserant E."/>
            <person name="Malbreil M."/>
            <person name="Kuo A."/>
            <person name="Kohler A."/>
            <person name="Symeonidi A."/>
            <person name="Balestrini R."/>
            <person name="Charron P."/>
            <person name="Duensing N."/>
            <person name="Frei-dit-Frey N."/>
            <person name="Gianinazzi-Pearson V."/>
            <person name="Gilbert B."/>
            <person name="Handa Y."/>
            <person name="Hijri M."/>
            <person name="Kaul R."/>
            <person name="Kawaguchi M."/>
            <person name="Krajinski F."/>
            <person name="Lammers P."/>
            <person name="Lapierre D."/>
            <person name="Masclaux F.G."/>
            <person name="Murat C."/>
            <person name="Morin E."/>
            <person name="Ndikumana S."/>
            <person name="Pagni M."/>
            <person name="Petitpierre D."/>
            <person name="Requena N."/>
            <person name="Rosikiewicz P."/>
            <person name="Riley R."/>
            <person name="Saito K."/>
            <person name="San Clemente H."/>
            <person name="Shapiro H."/>
            <person name="van Tuinen D."/>
            <person name="Becard G."/>
            <person name="Bonfante P."/>
            <person name="Paszkowski U."/>
            <person name="Shachar-Hill Y."/>
            <person name="Young J.P."/>
            <person name="Sanders I.R."/>
            <person name="Henrissat B."/>
            <person name="Rensing S.A."/>
            <person name="Grigoriev I.V."/>
            <person name="Corradi N."/>
            <person name="Roux C."/>
            <person name="Martin F."/>
        </authorList>
    </citation>
    <scope>NUCLEOTIDE SEQUENCE</scope>
    <source>
        <strain evidence="1">DAOM 197198</strain>
    </source>
</reference>
<proteinExistence type="predicted"/>
<sequence length="262" mass="31557">MDKKRKIKLSYNVCKICNRICYTRHFQQDFKNWTSGNNDIDNFIQYTQLSAHNDVKKASEWIPYDRFYNIEHIEKDRYYASWNDGNIIDWDSKNKNWKREGQNMIIELKRLNDPKNIMLKSMEKTKIDNKIYGITQDPETKDYMMVLDGKCKKCNYACYSIHFQQNFSNWTSDNDDIDKFIQDIQLSTHDNDLEKALEWISYDKLYNIKYIAENEYKANWIDGNINDWDSKNQNWKRGQNIIVVLKKLNNAKDIKSLFINEV</sequence>
<evidence type="ECO:0000313" key="1">
    <source>
        <dbReference type="EMBL" id="ERZ98934.1"/>
    </source>
</evidence>
<name>U9SSN3_RHIID</name>
<dbReference type="HOGENOM" id="CLU_000288_7_8_1"/>
<dbReference type="Gene3D" id="1.10.10.1010">
    <property type="entry name" value="Intein homing endonuclease, domain IV"/>
    <property type="match status" value="2"/>
</dbReference>
<dbReference type="AlphaFoldDB" id="U9SSN3"/>
<gene>
    <name evidence="1" type="ORF">GLOINDRAFT_10048</name>
</gene>
<dbReference type="VEuPathDB" id="FungiDB:RhiirFUN_014710"/>
<accession>U9SSN3</accession>
<dbReference type="EMBL" id="KI298392">
    <property type="protein sequence ID" value="ERZ98934.1"/>
    <property type="molecule type" value="Genomic_DNA"/>
</dbReference>